<dbReference type="SUPFAM" id="SSF53474">
    <property type="entry name" value="alpha/beta-Hydrolases"/>
    <property type="match status" value="1"/>
</dbReference>
<organism evidence="5">
    <name type="scientific">Muribaculaceae bacterium Z82</name>
    <dbReference type="NCBI Taxonomy" id="2304548"/>
    <lineage>
        <taxon>Bacteria</taxon>
        <taxon>Pseudomonadati</taxon>
        <taxon>Bacteroidota</taxon>
        <taxon>Bacteroidia</taxon>
        <taxon>Bacteroidales</taxon>
        <taxon>Muribaculaceae</taxon>
    </lineage>
</organism>
<feature type="region of interest" description="Disordered" evidence="3">
    <location>
        <begin position="1"/>
        <end position="26"/>
    </location>
</feature>
<comment type="similarity">
    <text evidence="1">Belongs to the peptidase S33 family.</text>
</comment>
<dbReference type="AlphaFoldDB" id="A0A7C9JDF5"/>
<dbReference type="EMBL" id="QWKH01000025">
    <property type="protein sequence ID" value="NBI34380.1"/>
    <property type="molecule type" value="Genomic_DNA"/>
</dbReference>
<dbReference type="InterPro" id="IPR002410">
    <property type="entry name" value="Peptidase_S33"/>
</dbReference>
<dbReference type="InterPro" id="IPR050266">
    <property type="entry name" value="AB_hydrolase_sf"/>
</dbReference>
<evidence type="ECO:0000256" key="3">
    <source>
        <dbReference type="SAM" id="MobiDB-lite"/>
    </source>
</evidence>
<evidence type="ECO:0000313" key="5">
    <source>
        <dbReference type="EMBL" id="NBI34380.1"/>
    </source>
</evidence>
<name>A0A7C9JDF5_9BACT</name>
<feature type="compositionally biased region" description="Polar residues" evidence="3">
    <location>
        <begin position="1"/>
        <end position="14"/>
    </location>
</feature>
<dbReference type="PANTHER" id="PTHR43798:SF33">
    <property type="entry name" value="HYDROLASE, PUTATIVE (AFU_ORTHOLOGUE AFUA_2G14860)-RELATED"/>
    <property type="match status" value="1"/>
</dbReference>
<dbReference type="InterPro" id="IPR029058">
    <property type="entry name" value="AB_hydrolase_fold"/>
</dbReference>
<comment type="caution">
    <text evidence="5">The sequence shown here is derived from an EMBL/GenBank/DDBJ whole genome shotgun (WGS) entry which is preliminary data.</text>
</comment>
<gene>
    <name evidence="5" type="ORF">D1639_04910</name>
</gene>
<evidence type="ECO:0000256" key="2">
    <source>
        <dbReference type="ARBA" id="ARBA00022801"/>
    </source>
</evidence>
<protein>
    <submittedName>
        <fullName evidence="5">Alpha/beta hydrolase</fullName>
    </submittedName>
</protein>
<keyword evidence="2 5" id="KW-0378">Hydrolase</keyword>
<proteinExistence type="inferred from homology"/>
<dbReference type="Pfam" id="PF00561">
    <property type="entry name" value="Abhydrolase_1"/>
    <property type="match status" value="1"/>
</dbReference>
<evidence type="ECO:0000259" key="4">
    <source>
        <dbReference type="Pfam" id="PF00561"/>
    </source>
</evidence>
<evidence type="ECO:0000256" key="1">
    <source>
        <dbReference type="ARBA" id="ARBA00010088"/>
    </source>
</evidence>
<dbReference type="InterPro" id="IPR000073">
    <property type="entry name" value="AB_hydrolase_1"/>
</dbReference>
<feature type="domain" description="AB hydrolase-1" evidence="4">
    <location>
        <begin position="55"/>
        <end position="162"/>
    </location>
</feature>
<dbReference type="GO" id="GO:0016020">
    <property type="term" value="C:membrane"/>
    <property type="evidence" value="ECO:0007669"/>
    <property type="project" value="TreeGrafter"/>
</dbReference>
<dbReference type="GO" id="GO:0006508">
    <property type="term" value="P:proteolysis"/>
    <property type="evidence" value="ECO:0007669"/>
    <property type="project" value="InterPro"/>
</dbReference>
<dbReference type="Gene3D" id="3.40.50.1820">
    <property type="entry name" value="alpha/beta hydrolase"/>
    <property type="match status" value="1"/>
</dbReference>
<accession>A0A7C9JDF5</accession>
<dbReference type="PRINTS" id="PR00793">
    <property type="entry name" value="PROAMNOPTASE"/>
</dbReference>
<dbReference type="PANTHER" id="PTHR43798">
    <property type="entry name" value="MONOACYLGLYCEROL LIPASE"/>
    <property type="match status" value="1"/>
</dbReference>
<sequence>MGSTGSASDGNSMSGTAGAAGEGAPGTGRADYEEWVTLNGDRQNIAVLSEDVSNPVILFVHGGPGICDRHWVRHYQSGLAKDYTLVFWDQRGSGKSYTKAVKQSVPQVEQYIQDAKALVEYLCEKFGQDKIVVAGHSWGTVIGVPLVQRYPQHIAAYISQGQVVNGPENERISYEFCLREAKAAGDEKAIAALEGNGPVEGVYPSAKAMRAQRDCLVRYGGSDYHDRSGLVPSLLIPLVKMEGYKLTDIPKYVAGALYLSDVMWPQVVECDYDASARALGVPVLMTVGRHDYNTPFELAEAWFSSLEVPYKEIVWFDDSAHSPIKEEPEKWGRAVEAFLEKVVQR</sequence>
<reference evidence="5" key="1">
    <citation type="submission" date="2018-08" db="EMBL/GenBank/DDBJ databases">
        <title>Murine metabolic-syndrome-specific gut microbial biobank.</title>
        <authorList>
            <person name="Liu C."/>
        </authorList>
    </citation>
    <scope>NUCLEOTIDE SEQUENCE [LARGE SCALE GENOMIC DNA]</scope>
    <source>
        <strain evidence="5">Z82</strain>
    </source>
</reference>
<dbReference type="GO" id="GO:0008233">
    <property type="term" value="F:peptidase activity"/>
    <property type="evidence" value="ECO:0007669"/>
    <property type="project" value="InterPro"/>
</dbReference>